<reference evidence="2" key="1">
    <citation type="journal article" date="2022" name="Mol. Ecol. Resour.">
        <title>The genomes of chicory, endive, great burdock and yacon provide insights into Asteraceae palaeo-polyploidization history and plant inulin production.</title>
        <authorList>
            <person name="Fan W."/>
            <person name="Wang S."/>
            <person name="Wang H."/>
            <person name="Wang A."/>
            <person name="Jiang F."/>
            <person name="Liu H."/>
            <person name="Zhao H."/>
            <person name="Xu D."/>
            <person name="Zhang Y."/>
        </authorList>
    </citation>
    <scope>NUCLEOTIDE SEQUENCE [LARGE SCALE GENOMIC DNA]</scope>
    <source>
        <strain evidence="2">cv. Yunnan</strain>
    </source>
</reference>
<gene>
    <name evidence="1" type="ORF">L1987_64014</name>
</gene>
<evidence type="ECO:0000313" key="2">
    <source>
        <dbReference type="Proteomes" id="UP001056120"/>
    </source>
</evidence>
<evidence type="ECO:0000313" key="1">
    <source>
        <dbReference type="EMBL" id="KAI3732805.1"/>
    </source>
</evidence>
<name>A0ACB9CEX0_9ASTR</name>
<organism evidence="1 2">
    <name type="scientific">Smallanthus sonchifolius</name>
    <dbReference type="NCBI Taxonomy" id="185202"/>
    <lineage>
        <taxon>Eukaryota</taxon>
        <taxon>Viridiplantae</taxon>
        <taxon>Streptophyta</taxon>
        <taxon>Embryophyta</taxon>
        <taxon>Tracheophyta</taxon>
        <taxon>Spermatophyta</taxon>
        <taxon>Magnoliopsida</taxon>
        <taxon>eudicotyledons</taxon>
        <taxon>Gunneridae</taxon>
        <taxon>Pentapetalae</taxon>
        <taxon>asterids</taxon>
        <taxon>campanulids</taxon>
        <taxon>Asterales</taxon>
        <taxon>Asteraceae</taxon>
        <taxon>Asteroideae</taxon>
        <taxon>Heliantheae alliance</taxon>
        <taxon>Millerieae</taxon>
        <taxon>Smallanthus</taxon>
    </lineage>
</organism>
<dbReference type="EMBL" id="CM042038">
    <property type="protein sequence ID" value="KAI3732805.1"/>
    <property type="molecule type" value="Genomic_DNA"/>
</dbReference>
<keyword evidence="2" id="KW-1185">Reference proteome</keyword>
<sequence length="304" mass="33475">MSAGMEFDNFEVDGRMAQHTKHNAQSKPVNHTFTTSPLLERQERFGTTPMFHGSRATLYDPIVILPRRNTSYPFVKPYKELPIVFGEWWNTDTEAIINQALQTGAGPNKSDAYTINETFQLKVKPGKTYLLGLINAALNDELFFKITNHTFTVVDVEASYVKPFETDTIFITPGQTSNVLLKTKNFTSNAKFFMAARPYSTAAVGTFDNTTVAGILQYNNNNMPFSNASISGLALPPLPAINASSYVANWTNKFHNLGTGNVPQAPMAPSLQPPLTTSPSPCLQPHFFKLAISGNPTACSRLIS</sequence>
<proteinExistence type="predicted"/>
<accession>A0ACB9CEX0</accession>
<protein>
    <submittedName>
        <fullName evidence="1">Uncharacterized protein</fullName>
    </submittedName>
</protein>
<reference evidence="1 2" key="2">
    <citation type="journal article" date="2022" name="Mol. Ecol. Resour.">
        <title>The genomes of chicory, endive, great burdock and yacon provide insights into Asteraceae paleo-polyploidization history and plant inulin production.</title>
        <authorList>
            <person name="Fan W."/>
            <person name="Wang S."/>
            <person name="Wang H."/>
            <person name="Wang A."/>
            <person name="Jiang F."/>
            <person name="Liu H."/>
            <person name="Zhao H."/>
            <person name="Xu D."/>
            <person name="Zhang Y."/>
        </authorList>
    </citation>
    <scope>NUCLEOTIDE SEQUENCE [LARGE SCALE GENOMIC DNA]</scope>
    <source>
        <strain evidence="2">cv. Yunnan</strain>
        <tissue evidence="1">Leaves</tissue>
    </source>
</reference>
<comment type="caution">
    <text evidence="1">The sequence shown here is derived from an EMBL/GenBank/DDBJ whole genome shotgun (WGS) entry which is preliminary data.</text>
</comment>
<dbReference type="Proteomes" id="UP001056120">
    <property type="component" value="Linkage Group LG21"/>
</dbReference>